<dbReference type="AlphaFoldDB" id="A0A8J9YCF7"/>
<name>A0A8J9YCF7_9NEOP</name>
<sequence>MAGVGIYCPIALISTSHLRRAQPAKSRQSLATRRRLRMYSPCRPHRYLTVPQISRDASGGGSAAAAYW</sequence>
<accession>A0A8J9YCF7</accession>
<gene>
    <name evidence="1" type="ORF">BINO364_LOCUS7460</name>
</gene>
<dbReference type="EMBL" id="OV170222">
    <property type="protein sequence ID" value="CAH0721350.1"/>
    <property type="molecule type" value="Genomic_DNA"/>
</dbReference>
<reference evidence="1" key="1">
    <citation type="submission" date="2021-12" db="EMBL/GenBank/DDBJ databases">
        <authorList>
            <person name="Martin H S."/>
        </authorList>
    </citation>
    <scope>NUCLEOTIDE SEQUENCE</scope>
</reference>
<evidence type="ECO:0000313" key="1">
    <source>
        <dbReference type="EMBL" id="CAH0721350.1"/>
    </source>
</evidence>
<evidence type="ECO:0000313" key="2">
    <source>
        <dbReference type="Proteomes" id="UP000838878"/>
    </source>
</evidence>
<organism evidence="1 2">
    <name type="scientific">Brenthis ino</name>
    <name type="common">lesser marbled fritillary</name>
    <dbReference type="NCBI Taxonomy" id="405034"/>
    <lineage>
        <taxon>Eukaryota</taxon>
        <taxon>Metazoa</taxon>
        <taxon>Ecdysozoa</taxon>
        <taxon>Arthropoda</taxon>
        <taxon>Hexapoda</taxon>
        <taxon>Insecta</taxon>
        <taxon>Pterygota</taxon>
        <taxon>Neoptera</taxon>
        <taxon>Endopterygota</taxon>
        <taxon>Lepidoptera</taxon>
        <taxon>Glossata</taxon>
        <taxon>Ditrysia</taxon>
        <taxon>Papilionoidea</taxon>
        <taxon>Nymphalidae</taxon>
        <taxon>Heliconiinae</taxon>
        <taxon>Argynnini</taxon>
        <taxon>Brenthis</taxon>
    </lineage>
</organism>
<proteinExistence type="predicted"/>
<keyword evidence="2" id="KW-1185">Reference proteome</keyword>
<dbReference type="Proteomes" id="UP000838878">
    <property type="component" value="Chromosome 2"/>
</dbReference>
<protein>
    <submittedName>
        <fullName evidence="1">Uncharacterized protein</fullName>
    </submittedName>
</protein>
<feature type="non-terminal residue" evidence="1">
    <location>
        <position position="68"/>
    </location>
</feature>